<comment type="caution">
    <text evidence="4">The sequence shown here is derived from an EMBL/GenBank/DDBJ whole genome shotgun (WGS) entry which is preliminary data.</text>
</comment>
<dbReference type="SUPFAM" id="SSF88713">
    <property type="entry name" value="Glycoside hydrolase/deacetylase"/>
    <property type="match status" value="1"/>
</dbReference>
<dbReference type="RefSeq" id="WP_386808429.1">
    <property type="nucleotide sequence ID" value="NZ_JBHTMV010000003.1"/>
</dbReference>
<dbReference type="InterPro" id="IPR050248">
    <property type="entry name" value="Polysacc_deacetylase_ArnD"/>
</dbReference>
<dbReference type="InterPro" id="IPR011330">
    <property type="entry name" value="Glyco_hydro/deAcase_b/a-brl"/>
</dbReference>
<protein>
    <submittedName>
        <fullName evidence="4">Polysaccharide deacetylase family protein</fullName>
        <ecNumber evidence="4">3.-.-.-</ecNumber>
    </submittedName>
</protein>
<evidence type="ECO:0000313" key="5">
    <source>
        <dbReference type="Proteomes" id="UP001597241"/>
    </source>
</evidence>
<keyword evidence="1" id="KW-0479">Metal-binding</keyword>
<dbReference type="InterPro" id="IPR002509">
    <property type="entry name" value="NODB_dom"/>
</dbReference>
<dbReference type="EC" id="3.-.-.-" evidence="4"/>
<keyword evidence="2 4" id="KW-0378">Hydrolase</keyword>
<gene>
    <name evidence="4" type="ORF">ACFQ5N_05460</name>
</gene>
<dbReference type="PANTHER" id="PTHR10587:SF133">
    <property type="entry name" value="CHITIN DEACETYLASE 1-RELATED"/>
    <property type="match status" value="1"/>
</dbReference>
<proteinExistence type="predicted"/>
<dbReference type="Pfam" id="PF01522">
    <property type="entry name" value="Polysacc_deac_1"/>
    <property type="match status" value="1"/>
</dbReference>
<dbReference type="GO" id="GO:0016787">
    <property type="term" value="F:hydrolase activity"/>
    <property type="evidence" value="ECO:0007669"/>
    <property type="project" value="UniProtKB-KW"/>
</dbReference>
<evidence type="ECO:0000256" key="1">
    <source>
        <dbReference type="ARBA" id="ARBA00022723"/>
    </source>
</evidence>
<dbReference type="Gene3D" id="3.20.20.370">
    <property type="entry name" value="Glycoside hydrolase/deacetylase"/>
    <property type="match status" value="1"/>
</dbReference>
<dbReference type="CDD" id="cd10917">
    <property type="entry name" value="CE4_NodB_like_6s_7s"/>
    <property type="match status" value="1"/>
</dbReference>
<dbReference type="Proteomes" id="UP001597241">
    <property type="component" value="Unassembled WGS sequence"/>
</dbReference>
<evidence type="ECO:0000259" key="3">
    <source>
        <dbReference type="PROSITE" id="PS51677"/>
    </source>
</evidence>
<dbReference type="PROSITE" id="PS51677">
    <property type="entry name" value="NODB"/>
    <property type="match status" value="1"/>
</dbReference>
<keyword evidence="5" id="KW-1185">Reference proteome</keyword>
<accession>A0ABW3WNE7</accession>
<name>A0ABW3WNE7_9FLAO</name>
<feature type="domain" description="NodB homology" evidence="3">
    <location>
        <begin position="28"/>
        <end position="205"/>
    </location>
</feature>
<sequence length="208" mass="24272">MKNYFIKTPGLIKLFFNNWVWSFSSKEKILYLTFDDGPTPEITNWTLEQLQQYNAKATFFCIGKNVVNHPDIYQNIINHKHAIGNHTNNHLNGYNTNTTTYLNNISLCEKNLAKKPTLFRPPYGKLKFSQGKKLRKKGYKIIMWDVLSADFDTSITQEKCLKNVIEHTKNGSIIVFHDSVKAQEKLKYVLPKILEFYSKKGYQFNAIH</sequence>
<dbReference type="PANTHER" id="PTHR10587">
    <property type="entry name" value="GLYCOSYL TRANSFERASE-RELATED"/>
    <property type="match status" value="1"/>
</dbReference>
<reference evidence="5" key="1">
    <citation type="journal article" date="2019" name="Int. J. Syst. Evol. Microbiol.">
        <title>The Global Catalogue of Microorganisms (GCM) 10K type strain sequencing project: providing services to taxonomists for standard genome sequencing and annotation.</title>
        <authorList>
            <consortium name="The Broad Institute Genomics Platform"/>
            <consortium name="The Broad Institute Genome Sequencing Center for Infectious Disease"/>
            <person name="Wu L."/>
            <person name="Ma J."/>
        </authorList>
    </citation>
    <scope>NUCLEOTIDE SEQUENCE [LARGE SCALE GENOMIC DNA]</scope>
    <source>
        <strain evidence="5">CCUG 62221</strain>
    </source>
</reference>
<dbReference type="EMBL" id="JBHTMV010000003">
    <property type="protein sequence ID" value="MFD1293278.1"/>
    <property type="molecule type" value="Genomic_DNA"/>
</dbReference>
<evidence type="ECO:0000313" key="4">
    <source>
        <dbReference type="EMBL" id="MFD1293278.1"/>
    </source>
</evidence>
<organism evidence="4 5">
    <name type="scientific">Lutibacter holmesii</name>
    <dbReference type="NCBI Taxonomy" id="1137985"/>
    <lineage>
        <taxon>Bacteria</taxon>
        <taxon>Pseudomonadati</taxon>
        <taxon>Bacteroidota</taxon>
        <taxon>Flavobacteriia</taxon>
        <taxon>Flavobacteriales</taxon>
        <taxon>Flavobacteriaceae</taxon>
        <taxon>Lutibacter</taxon>
    </lineage>
</organism>
<evidence type="ECO:0000256" key="2">
    <source>
        <dbReference type="ARBA" id="ARBA00022801"/>
    </source>
</evidence>